<dbReference type="AlphaFoldDB" id="A0A7G1KQM0"/>
<comment type="cofactor">
    <cofactor evidence="1">
        <name>pantetheine 4'-phosphate</name>
        <dbReference type="ChEBI" id="CHEBI:47942"/>
    </cofactor>
</comment>
<dbReference type="CDD" id="cd17643">
    <property type="entry name" value="A_NRPS_Cytc1-like"/>
    <property type="match status" value="1"/>
</dbReference>
<dbReference type="GO" id="GO:0005829">
    <property type="term" value="C:cytosol"/>
    <property type="evidence" value="ECO:0007669"/>
    <property type="project" value="TreeGrafter"/>
</dbReference>
<dbReference type="UniPathway" id="UPA00011"/>
<dbReference type="EMBL" id="AP023396">
    <property type="protein sequence ID" value="BCK56493.1"/>
    <property type="molecule type" value="Genomic_DNA"/>
</dbReference>
<dbReference type="InterPro" id="IPR000873">
    <property type="entry name" value="AMP-dep_synth/lig_dom"/>
</dbReference>
<feature type="compositionally biased region" description="Basic and acidic residues" evidence="4">
    <location>
        <begin position="547"/>
        <end position="560"/>
    </location>
</feature>
<evidence type="ECO:0000256" key="1">
    <source>
        <dbReference type="ARBA" id="ARBA00001957"/>
    </source>
</evidence>
<dbReference type="InterPro" id="IPR020845">
    <property type="entry name" value="AMP-binding_CS"/>
</dbReference>
<dbReference type="SUPFAM" id="SSF52777">
    <property type="entry name" value="CoA-dependent acyltransferases"/>
    <property type="match status" value="2"/>
</dbReference>
<dbReference type="GO" id="GO:0008610">
    <property type="term" value="P:lipid biosynthetic process"/>
    <property type="evidence" value="ECO:0007669"/>
    <property type="project" value="UniProtKB-ARBA"/>
</dbReference>
<organism evidence="6 7">
    <name type="scientific">Nocardia wallacei</name>
    <dbReference type="NCBI Taxonomy" id="480035"/>
    <lineage>
        <taxon>Bacteria</taxon>
        <taxon>Bacillati</taxon>
        <taxon>Actinomycetota</taxon>
        <taxon>Actinomycetes</taxon>
        <taxon>Mycobacteriales</taxon>
        <taxon>Nocardiaceae</taxon>
        <taxon>Nocardia</taxon>
    </lineage>
</organism>
<dbReference type="KEGG" id="nwl:NWFMUON74_42650"/>
<dbReference type="Gene3D" id="3.40.50.12780">
    <property type="entry name" value="N-terminal domain of ligase-like"/>
    <property type="match status" value="1"/>
</dbReference>
<dbReference type="InterPro" id="IPR042099">
    <property type="entry name" value="ANL_N_sf"/>
</dbReference>
<evidence type="ECO:0000256" key="3">
    <source>
        <dbReference type="ARBA" id="ARBA00022553"/>
    </source>
</evidence>
<keyword evidence="2" id="KW-0596">Phosphopantetheine</keyword>
<dbReference type="GO" id="GO:0044550">
    <property type="term" value="P:secondary metabolite biosynthetic process"/>
    <property type="evidence" value="ECO:0007669"/>
    <property type="project" value="TreeGrafter"/>
</dbReference>
<evidence type="ECO:0000313" key="7">
    <source>
        <dbReference type="Proteomes" id="UP000516173"/>
    </source>
</evidence>
<dbReference type="Pfam" id="PF00668">
    <property type="entry name" value="Condensation"/>
    <property type="match status" value="1"/>
</dbReference>
<dbReference type="Gene3D" id="3.40.50.980">
    <property type="match status" value="2"/>
</dbReference>
<dbReference type="Pfam" id="PF00501">
    <property type="entry name" value="AMP-binding"/>
    <property type="match status" value="1"/>
</dbReference>
<dbReference type="GO" id="GO:0043041">
    <property type="term" value="P:amino acid activation for nonribosomal peptide biosynthetic process"/>
    <property type="evidence" value="ECO:0007669"/>
    <property type="project" value="TreeGrafter"/>
</dbReference>
<accession>A0A7G1KQM0</accession>
<feature type="domain" description="Carrier" evidence="5">
    <location>
        <begin position="555"/>
        <end position="630"/>
    </location>
</feature>
<dbReference type="Proteomes" id="UP000516173">
    <property type="component" value="Chromosome"/>
</dbReference>
<dbReference type="Gene3D" id="3.30.559.30">
    <property type="entry name" value="Nonribosomal peptide synthetase, condensation domain"/>
    <property type="match status" value="1"/>
</dbReference>
<dbReference type="Gene3D" id="3.30.559.10">
    <property type="entry name" value="Chloramphenicol acetyltransferase-like domain"/>
    <property type="match status" value="1"/>
</dbReference>
<dbReference type="Pfam" id="PF00550">
    <property type="entry name" value="PP-binding"/>
    <property type="match status" value="1"/>
</dbReference>
<dbReference type="InterPro" id="IPR045851">
    <property type="entry name" value="AMP-bd_C_sf"/>
</dbReference>
<evidence type="ECO:0000256" key="4">
    <source>
        <dbReference type="SAM" id="MobiDB-lite"/>
    </source>
</evidence>
<gene>
    <name evidence="6" type="ORF">NWFMUON74_42650</name>
</gene>
<dbReference type="GO" id="GO:0031177">
    <property type="term" value="F:phosphopantetheine binding"/>
    <property type="evidence" value="ECO:0007669"/>
    <property type="project" value="InterPro"/>
</dbReference>
<evidence type="ECO:0000259" key="5">
    <source>
        <dbReference type="PROSITE" id="PS50075"/>
    </source>
</evidence>
<dbReference type="PANTHER" id="PTHR45527">
    <property type="entry name" value="NONRIBOSOMAL PEPTIDE SYNTHETASE"/>
    <property type="match status" value="1"/>
</dbReference>
<dbReference type="PROSITE" id="PS00012">
    <property type="entry name" value="PHOSPHOPANTETHEINE"/>
    <property type="match status" value="1"/>
</dbReference>
<keyword evidence="7" id="KW-1185">Reference proteome</keyword>
<reference evidence="6 7" key="1">
    <citation type="submission" date="2020-08" db="EMBL/GenBank/DDBJ databases">
        <title>Genome Sequencing of Nocardia wallacei strain FMUON74 and assembly.</title>
        <authorList>
            <person name="Toyokawa M."/>
            <person name="Uesaka K."/>
        </authorList>
    </citation>
    <scope>NUCLEOTIDE SEQUENCE [LARGE SCALE GENOMIC DNA]</scope>
    <source>
        <strain evidence="6 7">FMUON74</strain>
    </source>
</reference>
<dbReference type="InterPro" id="IPR036736">
    <property type="entry name" value="ACP-like_sf"/>
</dbReference>
<proteinExistence type="predicted"/>
<name>A0A7G1KQM0_9NOCA</name>
<dbReference type="PANTHER" id="PTHR45527:SF14">
    <property type="entry name" value="PLIPASTATIN SYNTHASE SUBUNIT B"/>
    <property type="match status" value="1"/>
</dbReference>
<dbReference type="InterPro" id="IPR023213">
    <property type="entry name" value="CAT-like_dom_sf"/>
</dbReference>
<dbReference type="SUPFAM" id="SSF56801">
    <property type="entry name" value="Acetyl-CoA synthetase-like"/>
    <property type="match status" value="1"/>
</dbReference>
<evidence type="ECO:0000256" key="2">
    <source>
        <dbReference type="ARBA" id="ARBA00022450"/>
    </source>
</evidence>
<dbReference type="PROSITE" id="PS50075">
    <property type="entry name" value="CARRIER"/>
    <property type="match status" value="1"/>
</dbReference>
<dbReference type="InterPro" id="IPR006162">
    <property type="entry name" value="Ppantetheine_attach_site"/>
</dbReference>
<dbReference type="Gene3D" id="3.30.300.30">
    <property type="match status" value="1"/>
</dbReference>
<dbReference type="GO" id="GO:0003824">
    <property type="term" value="F:catalytic activity"/>
    <property type="evidence" value="ECO:0007669"/>
    <property type="project" value="InterPro"/>
</dbReference>
<dbReference type="PROSITE" id="PS00455">
    <property type="entry name" value="AMP_BINDING"/>
    <property type="match status" value="1"/>
</dbReference>
<dbReference type="SUPFAM" id="SSF47336">
    <property type="entry name" value="ACP-like"/>
    <property type="match status" value="1"/>
</dbReference>
<dbReference type="InterPro" id="IPR020806">
    <property type="entry name" value="PKS_PP-bd"/>
</dbReference>
<dbReference type="InterPro" id="IPR001242">
    <property type="entry name" value="Condensation_dom"/>
</dbReference>
<protein>
    <recommendedName>
        <fullName evidence="5">Carrier domain-containing protein</fullName>
    </recommendedName>
</protein>
<feature type="region of interest" description="Disordered" evidence="4">
    <location>
        <begin position="540"/>
        <end position="560"/>
    </location>
</feature>
<feature type="region of interest" description="Disordered" evidence="4">
    <location>
        <begin position="120"/>
        <end position="186"/>
    </location>
</feature>
<sequence length="1067" mass="114685">MRASPDAVAVRAGDQALTYAELSRRADTTAQLLRARGIGPGSLVAVVLERSVCVPIALLGVLRTGAAYLPLDPSYPARRLAALVADATPDCALIGSELAVELPADTPVLFMPDRTATAAAGVASKQGTTESAGESPPSPGVSAATVTGIGTAANGMAAGESTTAESVKRYRSGQVASPAESGGTPGMRVRPEDLAYVIYTSGSTGAPKGVAITHGNIVHLLTKGLSCFDFRASDVWTVFHSFAFDFAVWELWGALVSGGTAVVVDHATSRSPDLFRDLLFREQITVLSQTPTAFELLDAADRAAPPDRPLALRYVVFGGEALTTSRLAAWFDRHGDHTPRLVNMYGITETTVHVTFRPLDRDAATEATLGSGIGDGLPGVGARVLDGRLRPVPVWATGEVYVAGAQVARGYLGRPGLTAARFVADPYGPPGTRMYRSGDIVRRARTGLEYLRRGDEQVQLRGFRIEPGEVEAVLRRCGAADAKAIVRDGQLLAYVRGLDPAAVTNLERELREQLPSHMVPAAVTAVDDWPLTANGKLDVQALPGPDFESRSTGRPPRTDRERTVAAIFREVLGLTEIGIDDDFFRMGGDSLSAVRLRARMLRELGEEVRVQDIFEHRTVAAVAAVSARPRTLPARTDSIRTAVVPLSFPQRRLLELNEFERAGQGPGRAYVLPLRLAGSMPPAVVARALADLVGRHEILRTVFPGRQVVLAEALDFETVAGGAKQVAACAEQPFDLRTQVPLRARLFPDRRGDLLLVVLHHIAADGWSLAPLVRDLGTALRARCGGAAPAWQPLPMQYGEHAIWQHRLVEGADGRSPIAAQLAFWRETLAGLPPVPRPSRPAGTPPPVAHRLSFHLDPDRYRELADSAAAHDVSVFMLAHTAFTLALGEIGYGEDIAICVPTAGRTEVGMEEMVGRFTNFLVLRTRTGDAPDFARLLRRVRRISLRAMDNQDAPFEFVTESLGLRDHLRIRLAFQNIPASDLRGAGLDASWEPLAEPAAPADWDISLILTEEKDENGRARALFGFLEYAADVLDARSAKKLSKRFDAMLSAGLEQADPNGDCPRVGS</sequence>
<evidence type="ECO:0000313" key="6">
    <source>
        <dbReference type="EMBL" id="BCK56493.1"/>
    </source>
</evidence>
<dbReference type="InterPro" id="IPR009081">
    <property type="entry name" value="PP-bd_ACP"/>
</dbReference>
<dbReference type="Gene3D" id="1.10.1200.10">
    <property type="entry name" value="ACP-like"/>
    <property type="match status" value="1"/>
</dbReference>
<dbReference type="SMART" id="SM00823">
    <property type="entry name" value="PKS_PP"/>
    <property type="match status" value="1"/>
</dbReference>
<keyword evidence="3" id="KW-0597">Phosphoprotein</keyword>
<dbReference type="FunFam" id="1.10.1200.10:FF:000005">
    <property type="entry name" value="Nonribosomal peptide synthetase 1"/>
    <property type="match status" value="1"/>
</dbReference>